<dbReference type="EMBL" id="CAJVQA010052933">
    <property type="protein sequence ID" value="CAG8823416.1"/>
    <property type="molecule type" value="Genomic_DNA"/>
</dbReference>
<evidence type="ECO:0000313" key="1">
    <source>
        <dbReference type="EMBL" id="CAG8823416.1"/>
    </source>
</evidence>
<gene>
    <name evidence="1" type="ORF">CPELLU_LOCUS19908</name>
</gene>
<feature type="non-terminal residue" evidence="1">
    <location>
        <position position="81"/>
    </location>
</feature>
<keyword evidence="2" id="KW-1185">Reference proteome</keyword>
<name>A0A9N9KG30_9GLOM</name>
<proteinExistence type="predicted"/>
<accession>A0A9N9KG30</accession>
<dbReference type="Proteomes" id="UP000789759">
    <property type="component" value="Unassembled WGS sequence"/>
</dbReference>
<dbReference type="AlphaFoldDB" id="A0A9N9KG30"/>
<reference evidence="1" key="1">
    <citation type="submission" date="2021-06" db="EMBL/GenBank/DDBJ databases">
        <authorList>
            <person name="Kallberg Y."/>
            <person name="Tangrot J."/>
            <person name="Rosling A."/>
        </authorList>
    </citation>
    <scope>NUCLEOTIDE SEQUENCE</scope>
    <source>
        <strain evidence="1">FL966</strain>
    </source>
</reference>
<organism evidence="1 2">
    <name type="scientific">Cetraspora pellucida</name>
    <dbReference type="NCBI Taxonomy" id="1433469"/>
    <lineage>
        <taxon>Eukaryota</taxon>
        <taxon>Fungi</taxon>
        <taxon>Fungi incertae sedis</taxon>
        <taxon>Mucoromycota</taxon>
        <taxon>Glomeromycotina</taxon>
        <taxon>Glomeromycetes</taxon>
        <taxon>Diversisporales</taxon>
        <taxon>Gigasporaceae</taxon>
        <taxon>Cetraspora</taxon>
    </lineage>
</organism>
<feature type="non-terminal residue" evidence="1">
    <location>
        <position position="1"/>
    </location>
</feature>
<protein>
    <submittedName>
        <fullName evidence="1">20900_t:CDS:1</fullName>
    </submittedName>
</protein>
<sequence>MSVKAAMENVARFYRNSIGTKRDIQSANYWYIKYKSLVKTFKSPDNINPELKRILDDDKFKLSWIDYNEFSVIRKEESFVN</sequence>
<evidence type="ECO:0000313" key="2">
    <source>
        <dbReference type="Proteomes" id="UP000789759"/>
    </source>
</evidence>
<dbReference type="OrthoDB" id="9922773at2759"/>
<comment type="caution">
    <text evidence="1">The sequence shown here is derived from an EMBL/GenBank/DDBJ whole genome shotgun (WGS) entry which is preliminary data.</text>
</comment>